<dbReference type="PRINTS" id="PR00469">
    <property type="entry name" value="PNDRDTASEII"/>
</dbReference>
<comment type="similarity">
    <text evidence="2">Belongs to the FAD-binding monooxygenase family.</text>
</comment>
<dbReference type="PATRIC" id="fig|1415166.3.peg.3704"/>
<dbReference type="Gene3D" id="3.50.50.60">
    <property type="entry name" value="FAD/NAD(P)-binding domain"/>
    <property type="match status" value="2"/>
</dbReference>
<evidence type="ECO:0000313" key="7">
    <source>
        <dbReference type="EMBL" id="AHH18397.1"/>
    </source>
</evidence>
<dbReference type="Pfam" id="PF13738">
    <property type="entry name" value="Pyr_redox_3"/>
    <property type="match status" value="1"/>
</dbReference>
<keyword evidence="4" id="KW-0274">FAD</keyword>
<keyword evidence="5" id="KW-0521">NADP</keyword>
<reference evidence="7 8" key="1">
    <citation type="journal article" date="2014" name="Appl. Environ. Microbiol.">
        <title>Insights into the Microbial Degradation of Rubber and Gutta-Percha by Analysis of the Complete Genome of Nocardia nova SH22a.</title>
        <authorList>
            <person name="Luo Q."/>
            <person name="Hiessl S."/>
            <person name="Poehlein A."/>
            <person name="Daniel R."/>
            <person name="Steinbuchel A."/>
        </authorList>
    </citation>
    <scope>NUCLEOTIDE SEQUENCE [LARGE SCALE GENOMIC DNA]</scope>
    <source>
        <strain evidence="7">SH22a</strain>
    </source>
</reference>
<keyword evidence="8" id="KW-1185">Reference proteome</keyword>
<dbReference type="PANTHER" id="PTHR43098:SF2">
    <property type="entry name" value="FAD-BINDING MONOOXYGENASE AUSB-RELATED"/>
    <property type="match status" value="1"/>
</dbReference>
<evidence type="ECO:0000256" key="5">
    <source>
        <dbReference type="ARBA" id="ARBA00022857"/>
    </source>
</evidence>
<organism evidence="7 8">
    <name type="scientific">Nocardia nova SH22a</name>
    <dbReference type="NCBI Taxonomy" id="1415166"/>
    <lineage>
        <taxon>Bacteria</taxon>
        <taxon>Bacillati</taxon>
        <taxon>Actinomycetota</taxon>
        <taxon>Actinomycetes</taxon>
        <taxon>Mycobacteriales</taxon>
        <taxon>Nocardiaceae</taxon>
        <taxon>Nocardia</taxon>
    </lineage>
</organism>
<dbReference type="AlphaFoldDB" id="W5TGS3"/>
<dbReference type="EMBL" id="CP006850">
    <property type="protein sequence ID" value="AHH18397.1"/>
    <property type="molecule type" value="Genomic_DNA"/>
</dbReference>
<dbReference type="Proteomes" id="UP000019150">
    <property type="component" value="Chromosome"/>
</dbReference>
<dbReference type="GO" id="GO:0016709">
    <property type="term" value="F:oxidoreductase activity, acting on paired donors, with incorporation or reduction of molecular oxygen, NAD(P)H as one donor, and incorporation of one atom of oxygen"/>
    <property type="evidence" value="ECO:0007669"/>
    <property type="project" value="UniProtKB-ARBA"/>
</dbReference>
<gene>
    <name evidence="7" type="ORF">NONO_c36100</name>
</gene>
<evidence type="ECO:0000256" key="3">
    <source>
        <dbReference type="ARBA" id="ARBA00022630"/>
    </source>
</evidence>
<dbReference type="PANTHER" id="PTHR43098">
    <property type="entry name" value="L-ORNITHINE N(5)-MONOOXYGENASE-RELATED"/>
    <property type="match status" value="1"/>
</dbReference>
<dbReference type="InterPro" id="IPR036188">
    <property type="entry name" value="FAD/NAD-bd_sf"/>
</dbReference>
<protein>
    <submittedName>
        <fullName evidence="7">Monooxygenase</fullName>
    </submittedName>
</protein>
<sequence length="602" mass="67800">MNAGVTPPDSSSEPDHEKLAQRYAQERAKRLGDAYRYRPLSREGQFARFARDMNARELPGREPVCAEIEVLIVGGGISGLVSAVELDRAGIADYALVEKGYDFGGTWYWNRYPGVRCDTEAYIYLPFLEETGYVPTERYTGGDEIRDYLRLLAEHFDIPRRSYLGTTVVDASWDNARMRWIVTTDRGDEWAARYLLLGGGAQHMMRFPDIPGLETFEGYSFHSSRWDHEYTGARLENLRDERVALIGTGATGVQIIPNLAESVSELYVVQRTPCAVDRRLDGPTDAEWFRSMPPGWQRARMESFEAVLRGEAPRPGLVGDQWTEIWGPPALTGVESREELEAADAAEDFAQMERIRRRIDETVDDPSVAALLKPYYYRRCKRATFNNDYLRAFNRPNVHLIDTDGRSVDKITARGFVVRGVEYEVDCIIYATGQVFQSAMYVSGEFPIRGRTGSLLTDEWEHGARSLHGTMVADFPNLMMVGSLVHSGPTINAILPILEQAAHVAHIISAATADGVTALEPTPEAEHRWCERVADLAPLVDESKTCTPGNKIHVVDGKPLAHVVYGGGPFEYFEILRDWRQRGSWSTDLRRIGQPERKLQDQ</sequence>
<evidence type="ECO:0000256" key="1">
    <source>
        <dbReference type="ARBA" id="ARBA00001974"/>
    </source>
</evidence>
<evidence type="ECO:0000256" key="6">
    <source>
        <dbReference type="ARBA" id="ARBA00023002"/>
    </source>
</evidence>
<keyword evidence="7" id="KW-0503">Monooxygenase</keyword>
<accession>W5TGS3</accession>
<dbReference type="SUPFAM" id="SSF51905">
    <property type="entry name" value="FAD/NAD(P)-binding domain"/>
    <property type="match status" value="1"/>
</dbReference>
<keyword evidence="3" id="KW-0285">Flavoprotein</keyword>
<dbReference type="STRING" id="1415166.NONO_c36100"/>
<evidence type="ECO:0000256" key="2">
    <source>
        <dbReference type="ARBA" id="ARBA00010139"/>
    </source>
</evidence>
<dbReference type="eggNOG" id="COG2072">
    <property type="taxonomic scope" value="Bacteria"/>
</dbReference>
<evidence type="ECO:0000256" key="4">
    <source>
        <dbReference type="ARBA" id="ARBA00022827"/>
    </source>
</evidence>
<dbReference type="KEGG" id="nno:NONO_c36100"/>
<dbReference type="InterPro" id="IPR050775">
    <property type="entry name" value="FAD-binding_Monooxygenases"/>
</dbReference>
<evidence type="ECO:0000313" key="8">
    <source>
        <dbReference type="Proteomes" id="UP000019150"/>
    </source>
</evidence>
<dbReference type="HOGENOM" id="CLU_006937_8_2_11"/>
<proteinExistence type="inferred from homology"/>
<comment type="cofactor">
    <cofactor evidence="1">
        <name>FAD</name>
        <dbReference type="ChEBI" id="CHEBI:57692"/>
    </cofactor>
</comment>
<name>W5TGS3_9NOCA</name>
<keyword evidence="6" id="KW-0560">Oxidoreductase</keyword>